<evidence type="ECO:0000256" key="4">
    <source>
        <dbReference type="ARBA" id="ARBA00023136"/>
    </source>
</evidence>
<keyword evidence="4" id="KW-0472">Membrane</keyword>
<sequence length="667" mass="76065">MPGNPSKQELKSAIVQQYETLFTPIKEGESLLLTFDETFWGSFFSITPKISILEWKFLKSTQDLPFSSLRPNLILLFNKCVDTLPLWYQVEEKSRHTKVLHALHTLAGFFRVILKKSKCEEEKESLLLRFLNFGGVDNRIKSIYTHICNFLSLDESPYILKDICLTLLLIFATGGSNVAITGSPTNKFIISGKEEKLFKVLVHLLNDDETKEEHRTTSVLLLTILVQYRKHESENSFAVQLSLLDEEVALSAYSRIINSSLSEFVKVVEKMASNSEGWLTYLVSSMFVSENKGFGGFSELLSSRSYALLAMYEAIHLNRNFIANLTHYSNGSVNDTSPSNLLVTFLEFCSILMGDVKKGELNYYILKLNLIILLCITEDHYANVLMHDSNLVFRVKIQSINNSGRYSASVLQTEPKPLANSILDLAVKFIGCHVKKLNTLVELVSQILSVVHRLLSYEKKSKTRIIYPWQDLWKVLMDLLESISKESNNPPQDYFALAYKAVTIFNLFITFGDTFLPSPSTYDELYYEITRRSDIFSKLYQKACTYSAKGGKFKENAVKVTNGLVNIRAITSHFKHIIEAWLKAEEISTPTPEETLEVVKSNYESLTLKLQEGLDQYEPYCEAPHHTDFFKSLMHSLIQDTWTNIIVLKELQSGVVHETFSNLNSKD</sequence>
<evidence type="ECO:0000259" key="5">
    <source>
        <dbReference type="SMART" id="SM01158"/>
    </source>
</evidence>
<dbReference type="OrthoDB" id="2012278at2759"/>
<dbReference type="AlphaFoldDB" id="A0A0K2US16"/>
<name>A0A0K2US16_LEPSM</name>
<dbReference type="EMBL" id="HACA01023306">
    <property type="protein sequence ID" value="CDW40667.1"/>
    <property type="molecule type" value="Transcribed_RNA"/>
</dbReference>
<dbReference type="InterPro" id="IPR013636">
    <property type="entry name" value="ARMH3_C"/>
</dbReference>
<dbReference type="SMART" id="SM01158">
    <property type="entry name" value="DUF1741"/>
    <property type="match status" value="1"/>
</dbReference>
<dbReference type="GO" id="GO:0005829">
    <property type="term" value="C:cytosol"/>
    <property type="evidence" value="ECO:0007669"/>
    <property type="project" value="TreeGrafter"/>
</dbReference>
<dbReference type="EMBL" id="HACA01023307">
    <property type="protein sequence ID" value="CDW40668.1"/>
    <property type="molecule type" value="Transcribed_RNA"/>
</dbReference>
<comment type="subcellular location">
    <subcellularLocation>
        <location evidence="1">Membrane</location>
    </subcellularLocation>
</comment>
<dbReference type="GO" id="GO:0016020">
    <property type="term" value="C:membrane"/>
    <property type="evidence" value="ECO:0007669"/>
    <property type="project" value="UniProtKB-SubCell"/>
</dbReference>
<evidence type="ECO:0000256" key="1">
    <source>
        <dbReference type="ARBA" id="ARBA00004370"/>
    </source>
</evidence>
<evidence type="ECO:0000313" key="6">
    <source>
        <dbReference type="EMBL" id="CDW40667.1"/>
    </source>
</evidence>
<dbReference type="PANTHER" id="PTHR13608:SF3">
    <property type="entry name" value="ARMADILLO-LIKE HELICAL DOMAIN-CONTAINING PROTEIN 3"/>
    <property type="match status" value="1"/>
</dbReference>
<keyword evidence="3" id="KW-1133">Transmembrane helix</keyword>
<dbReference type="InterPro" id="IPR039868">
    <property type="entry name" value="ARMD3-like"/>
</dbReference>
<dbReference type="PANTHER" id="PTHR13608">
    <property type="entry name" value="ARMADILLO-LIKE HELICAL DOMAIN-CONTAINING PROTEIN 3"/>
    <property type="match status" value="1"/>
</dbReference>
<keyword evidence="2" id="KW-0812">Transmembrane</keyword>
<reference evidence="6" key="1">
    <citation type="submission" date="2014-05" db="EMBL/GenBank/DDBJ databases">
        <authorList>
            <person name="Chronopoulou M."/>
        </authorList>
    </citation>
    <scope>NUCLEOTIDE SEQUENCE</scope>
    <source>
        <tissue evidence="6">Whole organism</tissue>
    </source>
</reference>
<feature type="domain" description="Armadillo-like helical" evidence="5">
    <location>
        <begin position="411"/>
        <end position="645"/>
    </location>
</feature>
<evidence type="ECO:0000256" key="3">
    <source>
        <dbReference type="ARBA" id="ARBA00022989"/>
    </source>
</evidence>
<dbReference type="Pfam" id="PF08427">
    <property type="entry name" value="ARMH3_C"/>
    <property type="match status" value="1"/>
</dbReference>
<accession>A0A0K2US16</accession>
<protein>
    <recommendedName>
        <fullName evidence="5">Armadillo-like helical domain-containing protein</fullName>
    </recommendedName>
</protein>
<proteinExistence type="predicted"/>
<organism evidence="6">
    <name type="scientific">Lepeophtheirus salmonis</name>
    <name type="common">Salmon louse</name>
    <name type="synonym">Caligus salmonis</name>
    <dbReference type="NCBI Taxonomy" id="72036"/>
    <lineage>
        <taxon>Eukaryota</taxon>
        <taxon>Metazoa</taxon>
        <taxon>Ecdysozoa</taxon>
        <taxon>Arthropoda</taxon>
        <taxon>Crustacea</taxon>
        <taxon>Multicrustacea</taxon>
        <taxon>Hexanauplia</taxon>
        <taxon>Copepoda</taxon>
        <taxon>Siphonostomatoida</taxon>
        <taxon>Caligidae</taxon>
        <taxon>Lepeophtheirus</taxon>
    </lineage>
</organism>
<evidence type="ECO:0000256" key="2">
    <source>
        <dbReference type="ARBA" id="ARBA00022692"/>
    </source>
</evidence>